<name>A0A6V8NAC9_9BACT</name>
<comment type="caution">
    <text evidence="1">The sequence shown here is derived from an EMBL/GenBank/DDBJ whole genome shotgun (WGS) entry which is preliminary data.</text>
</comment>
<dbReference type="Proteomes" id="UP000587586">
    <property type="component" value="Unassembled WGS sequence"/>
</dbReference>
<evidence type="ECO:0000313" key="2">
    <source>
        <dbReference type="Proteomes" id="UP000587586"/>
    </source>
</evidence>
<dbReference type="RefSeq" id="WP_183361050.1">
    <property type="nucleotide sequence ID" value="NZ_BLXZ01000004.1"/>
</dbReference>
<dbReference type="AlphaFoldDB" id="A0A6V8NAC9"/>
<protein>
    <submittedName>
        <fullName evidence="1">Uncharacterized protein</fullName>
    </submittedName>
</protein>
<sequence>MTITPVAKDAAAVFSPPVAQQNHLDATVSPASAAPSPDIVRSTQAQDDVVVLSGNRERAYQELQVRNEHSNDTAQAIRRTDRSLHVVSQKVDSLKAPLEAIVKNFPPFAPEDKARVALLKEYAGLRKEIDQLTTPPPPEVLAARRAEAGQAPKGQSLPEPLPMDATDSQIADHLTKLDAAGAALDSTRADLAAGTSDLVQSGRFSAIFSRANSAETGVSEIPLSERGASEKSLEVGRQFASSLAQGMASASPQFLKGLS</sequence>
<proteinExistence type="predicted"/>
<dbReference type="EMBL" id="BLXZ01000004">
    <property type="protein sequence ID" value="GFO68493.1"/>
    <property type="molecule type" value="Genomic_DNA"/>
</dbReference>
<organism evidence="1 2">
    <name type="scientific">Geomonas limicola</name>
    <dbReference type="NCBI Taxonomy" id="2740186"/>
    <lineage>
        <taxon>Bacteria</taxon>
        <taxon>Pseudomonadati</taxon>
        <taxon>Thermodesulfobacteriota</taxon>
        <taxon>Desulfuromonadia</taxon>
        <taxon>Geobacterales</taxon>
        <taxon>Geobacteraceae</taxon>
        <taxon>Geomonas</taxon>
    </lineage>
</organism>
<evidence type="ECO:0000313" key="1">
    <source>
        <dbReference type="EMBL" id="GFO68493.1"/>
    </source>
</evidence>
<gene>
    <name evidence="1" type="ORF">GMLC_20720</name>
</gene>
<accession>A0A6V8NAC9</accession>
<keyword evidence="2" id="KW-1185">Reference proteome</keyword>
<reference evidence="2" key="1">
    <citation type="submission" date="2020-06" db="EMBL/GenBank/DDBJ databases">
        <title>Draft genomic sequecing of Geomonas sp. Red745.</title>
        <authorList>
            <person name="Itoh H."/>
            <person name="Xu Z.X."/>
            <person name="Ushijima N."/>
            <person name="Masuda Y."/>
            <person name="Shiratori Y."/>
            <person name="Senoo K."/>
        </authorList>
    </citation>
    <scope>NUCLEOTIDE SEQUENCE [LARGE SCALE GENOMIC DNA]</scope>
    <source>
        <strain evidence="2">Red745</strain>
    </source>
</reference>